<feature type="compositionally biased region" description="Polar residues" evidence="1">
    <location>
        <begin position="50"/>
        <end position="63"/>
    </location>
</feature>
<evidence type="ECO:0000313" key="2">
    <source>
        <dbReference type="EMBL" id="TNN43174.1"/>
    </source>
</evidence>
<dbReference type="AlphaFoldDB" id="A0A4Z2FR43"/>
<proteinExistence type="predicted"/>
<comment type="caution">
    <text evidence="2">The sequence shown here is derived from an EMBL/GenBank/DDBJ whole genome shotgun (WGS) entry which is preliminary data.</text>
</comment>
<keyword evidence="3" id="KW-1185">Reference proteome</keyword>
<gene>
    <name evidence="2" type="ORF">EYF80_046640</name>
</gene>
<dbReference type="Proteomes" id="UP000314294">
    <property type="component" value="Unassembled WGS sequence"/>
</dbReference>
<name>A0A4Z2FR43_9TELE</name>
<dbReference type="EMBL" id="SRLO01000984">
    <property type="protein sequence ID" value="TNN43174.1"/>
    <property type="molecule type" value="Genomic_DNA"/>
</dbReference>
<accession>A0A4Z2FR43</accession>
<evidence type="ECO:0000256" key="1">
    <source>
        <dbReference type="SAM" id="MobiDB-lite"/>
    </source>
</evidence>
<evidence type="ECO:0000313" key="3">
    <source>
        <dbReference type="Proteomes" id="UP000314294"/>
    </source>
</evidence>
<protein>
    <submittedName>
        <fullName evidence="2">Uncharacterized protein</fullName>
    </submittedName>
</protein>
<feature type="region of interest" description="Disordered" evidence="1">
    <location>
        <begin position="1"/>
        <end position="72"/>
    </location>
</feature>
<sequence length="72" mass="7648">MHAATDGPTWDRCVTSASSCKDGADTVRRPPPPESRRLDIRPPTVDSGRVSLQTGPGTAQFVKQTARRGVGS</sequence>
<reference evidence="2 3" key="1">
    <citation type="submission" date="2019-03" db="EMBL/GenBank/DDBJ databases">
        <title>First draft genome of Liparis tanakae, snailfish: a comprehensive survey of snailfish specific genes.</title>
        <authorList>
            <person name="Kim W."/>
            <person name="Song I."/>
            <person name="Jeong J.-H."/>
            <person name="Kim D."/>
            <person name="Kim S."/>
            <person name="Ryu S."/>
            <person name="Song J.Y."/>
            <person name="Lee S.K."/>
        </authorList>
    </citation>
    <scope>NUCLEOTIDE SEQUENCE [LARGE SCALE GENOMIC DNA]</scope>
    <source>
        <tissue evidence="2">Muscle</tissue>
    </source>
</reference>
<organism evidence="2 3">
    <name type="scientific">Liparis tanakae</name>
    <name type="common">Tanaka's snailfish</name>
    <dbReference type="NCBI Taxonomy" id="230148"/>
    <lineage>
        <taxon>Eukaryota</taxon>
        <taxon>Metazoa</taxon>
        <taxon>Chordata</taxon>
        <taxon>Craniata</taxon>
        <taxon>Vertebrata</taxon>
        <taxon>Euteleostomi</taxon>
        <taxon>Actinopterygii</taxon>
        <taxon>Neopterygii</taxon>
        <taxon>Teleostei</taxon>
        <taxon>Neoteleostei</taxon>
        <taxon>Acanthomorphata</taxon>
        <taxon>Eupercaria</taxon>
        <taxon>Perciformes</taxon>
        <taxon>Cottioidei</taxon>
        <taxon>Cottales</taxon>
        <taxon>Liparidae</taxon>
        <taxon>Liparis</taxon>
    </lineage>
</organism>